<feature type="compositionally biased region" description="Basic and acidic residues" evidence="9">
    <location>
        <begin position="160"/>
        <end position="169"/>
    </location>
</feature>
<evidence type="ECO:0000256" key="4">
    <source>
        <dbReference type="ARBA" id="ARBA00022771"/>
    </source>
</evidence>
<keyword evidence="7" id="KW-0539">Nucleus</keyword>
<proteinExistence type="predicted"/>
<dbReference type="Gene3D" id="3.30.1490.490">
    <property type="match status" value="1"/>
</dbReference>
<dbReference type="GO" id="GO:0008270">
    <property type="term" value="F:zinc ion binding"/>
    <property type="evidence" value="ECO:0007669"/>
    <property type="project" value="UniProtKB-KW"/>
</dbReference>
<evidence type="ECO:0000256" key="9">
    <source>
        <dbReference type="SAM" id="MobiDB-lite"/>
    </source>
</evidence>
<feature type="compositionally biased region" description="Polar residues" evidence="9">
    <location>
        <begin position="144"/>
        <end position="159"/>
    </location>
</feature>
<dbReference type="FunFam" id="3.30.1490.490:FF:000001">
    <property type="entry name" value="cell growth-regulating nucleolar protein-like"/>
    <property type="match status" value="1"/>
</dbReference>
<dbReference type="GO" id="GO:0000122">
    <property type="term" value="P:negative regulation of transcription by RNA polymerase II"/>
    <property type="evidence" value="ECO:0007669"/>
    <property type="project" value="TreeGrafter"/>
</dbReference>
<dbReference type="EMBL" id="MUJZ01037215">
    <property type="protein sequence ID" value="OTF76491.1"/>
    <property type="molecule type" value="Genomic_DNA"/>
</dbReference>
<comment type="subcellular location">
    <subcellularLocation>
        <location evidence="1">Nucleus</location>
    </subcellularLocation>
</comment>
<dbReference type="Proteomes" id="UP000194236">
    <property type="component" value="Unassembled WGS sequence"/>
</dbReference>
<dbReference type="Gene3D" id="1.10.10.2100">
    <property type="match status" value="1"/>
</dbReference>
<organism evidence="11 12">
    <name type="scientific">Euroglyphus maynei</name>
    <name type="common">Mayne's house dust mite</name>
    <dbReference type="NCBI Taxonomy" id="6958"/>
    <lineage>
        <taxon>Eukaryota</taxon>
        <taxon>Metazoa</taxon>
        <taxon>Ecdysozoa</taxon>
        <taxon>Arthropoda</taxon>
        <taxon>Chelicerata</taxon>
        <taxon>Arachnida</taxon>
        <taxon>Acari</taxon>
        <taxon>Acariformes</taxon>
        <taxon>Sarcoptiformes</taxon>
        <taxon>Astigmata</taxon>
        <taxon>Psoroptidia</taxon>
        <taxon>Analgoidea</taxon>
        <taxon>Pyroglyphidae</taxon>
        <taxon>Pyroglyphinae</taxon>
        <taxon>Euroglyphus</taxon>
    </lineage>
</organism>
<evidence type="ECO:0000259" key="10">
    <source>
        <dbReference type="Pfam" id="PF08790"/>
    </source>
</evidence>
<dbReference type="InterPro" id="IPR039999">
    <property type="entry name" value="LYAR"/>
</dbReference>
<dbReference type="PANTHER" id="PTHR13100:SF10">
    <property type="entry name" value="CELL GROWTH-REGULATING NUCLEOLAR PROTEIN"/>
    <property type="match status" value="1"/>
</dbReference>
<evidence type="ECO:0000256" key="7">
    <source>
        <dbReference type="ARBA" id="ARBA00023242"/>
    </source>
</evidence>
<dbReference type="InterPro" id="IPR014898">
    <property type="entry name" value="Znf_C2H2_LYAR"/>
</dbReference>
<dbReference type="GO" id="GO:0005730">
    <property type="term" value="C:nucleolus"/>
    <property type="evidence" value="ECO:0007669"/>
    <property type="project" value="TreeGrafter"/>
</dbReference>
<dbReference type="AlphaFoldDB" id="A0A1Y3B6M8"/>
<dbReference type="GO" id="GO:0006364">
    <property type="term" value="P:rRNA processing"/>
    <property type="evidence" value="ECO:0007669"/>
    <property type="project" value="TreeGrafter"/>
</dbReference>
<evidence type="ECO:0000256" key="8">
    <source>
        <dbReference type="PROSITE-ProRule" id="PRU01145"/>
    </source>
</evidence>
<dbReference type="InterPro" id="IPR036236">
    <property type="entry name" value="Znf_C2H2_sf"/>
</dbReference>
<dbReference type="FunFam" id="1.10.10.2100:FF:000002">
    <property type="entry name" value="cell growth-regulating nucleolar protein-like"/>
    <property type="match status" value="1"/>
</dbReference>
<dbReference type="PANTHER" id="PTHR13100">
    <property type="entry name" value="CELL GROWTH-REGULATING NUCLEOLAR PROTEIN LYAR"/>
    <property type="match status" value="1"/>
</dbReference>
<sequence>MVFFTCNQCGDSLKKNKVDQHFQICSTTTITCMDCFKDFRLNNYNSHNECITEDQKYGGPNSKQQDYKGKNKQNEWIMKIKSLVQQNSYPKEINSILNALIKYENIPRKKTKFVNFIRNSFRIRNENLVDKIWSIFEEAIKNRNSNHQSNGKPQNGHPNDNQEKSKDDQMDTVNNEQPQQQNDQMNESNDGQVCIKKSELKQIVISILDKRGSLTKSKLQKKILRKYHKNGHDEQYDCLIMNKLDKILTKKKFIIDKDVITLNNEQ</sequence>
<evidence type="ECO:0000256" key="2">
    <source>
        <dbReference type="ARBA" id="ARBA00022723"/>
    </source>
</evidence>
<feature type="region of interest" description="Disordered" evidence="9">
    <location>
        <begin position="144"/>
        <end position="189"/>
    </location>
</feature>
<keyword evidence="5" id="KW-0862">Zinc</keyword>
<accession>A0A1Y3B6M8</accession>
<dbReference type="GO" id="GO:0003677">
    <property type="term" value="F:DNA binding"/>
    <property type="evidence" value="ECO:0007669"/>
    <property type="project" value="InterPro"/>
</dbReference>
<name>A0A1Y3B6M8_EURMA</name>
<evidence type="ECO:0000313" key="11">
    <source>
        <dbReference type="EMBL" id="OTF76491.1"/>
    </source>
</evidence>
<keyword evidence="2" id="KW-0479">Metal-binding</keyword>
<reference evidence="11 12" key="1">
    <citation type="submission" date="2017-03" db="EMBL/GenBank/DDBJ databases">
        <title>Genome Survey of Euroglyphus maynei.</title>
        <authorList>
            <person name="Arlian L.G."/>
            <person name="Morgan M.S."/>
            <person name="Rider S.D."/>
        </authorList>
    </citation>
    <scope>NUCLEOTIDE SEQUENCE [LARGE SCALE GENOMIC DNA]</scope>
    <source>
        <strain evidence="11">Arlian Lab</strain>
        <tissue evidence="11">Whole body</tissue>
    </source>
</reference>
<gene>
    <name evidence="11" type="ORF">BLA29_004556</name>
</gene>
<dbReference type="PROSITE" id="PS51804">
    <property type="entry name" value="ZF_C2HC_LYAR"/>
    <property type="match status" value="1"/>
</dbReference>
<comment type="caution">
    <text evidence="11">The sequence shown here is derived from an EMBL/GenBank/DDBJ whole genome shotgun (WGS) entry which is preliminary data.</text>
</comment>
<evidence type="ECO:0000256" key="1">
    <source>
        <dbReference type="ARBA" id="ARBA00004123"/>
    </source>
</evidence>
<feature type="compositionally biased region" description="Polar residues" evidence="9">
    <location>
        <begin position="171"/>
        <end position="189"/>
    </location>
</feature>
<protein>
    <submittedName>
        <fullName evidence="11">LYAR-type C2HC zinc finger containing protein</fullName>
    </submittedName>
</protein>
<dbReference type="OrthoDB" id="21474at2759"/>
<dbReference type="Pfam" id="PF08790">
    <property type="entry name" value="zf-LYAR"/>
    <property type="match status" value="1"/>
</dbReference>
<keyword evidence="4 8" id="KW-0863">Zinc-finger</keyword>
<evidence type="ECO:0000256" key="5">
    <source>
        <dbReference type="ARBA" id="ARBA00022833"/>
    </source>
</evidence>
<keyword evidence="6" id="KW-0175">Coiled coil</keyword>
<keyword evidence="12" id="KW-1185">Reference proteome</keyword>
<evidence type="ECO:0000256" key="6">
    <source>
        <dbReference type="ARBA" id="ARBA00023054"/>
    </source>
</evidence>
<keyword evidence="3" id="KW-0677">Repeat</keyword>
<dbReference type="SUPFAM" id="SSF57667">
    <property type="entry name" value="beta-beta-alpha zinc fingers"/>
    <property type="match status" value="2"/>
</dbReference>
<feature type="domain" description="Zinc finger C2H2 LYAR-type" evidence="10">
    <location>
        <begin position="31"/>
        <end position="57"/>
    </location>
</feature>
<evidence type="ECO:0000313" key="12">
    <source>
        <dbReference type="Proteomes" id="UP000194236"/>
    </source>
</evidence>
<evidence type="ECO:0000256" key="3">
    <source>
        <dbReference type="ARBA" id="ARBA00022737"/>
    </source>
</evidence>